<organism evidence="3 4">
    <name type="scientific">Taphrina deformans (strain PYCC 5710 / ATCC 11124 / CBS 356.35 / IMI 108563 / JCM 9778 / NBRC 8474)</name>
    <name type="common">Peach leaf curl fungus</name>
    <name type="synonym">Lalaria deformans</name>
    <dbReference type="NCBI Taxonomy" id="1097556"/>
    <lineage>
        <taxon>Eukaryota</taxon>
        <taxon>Fungi</taxon>
        <taxon>Dikarya</taxon>
        <taxon>Ascomycota</taxon>
        <taxon>Taphrinomycotina</taxon>
        <taxon>Taphrinomycetes</taxon>
        <taxon>Taphrinales</taxon>
        <taxon>Taphrinaceae</taxon>
        <taxon>Taphrina</taxon>
    </lineage>
</organism>
<sequence length="435" mass="48629">MATAPVKMSSGRERDTRYSFHATISDDSPFGSGWKPRSVTGGRIRQSFGEGAIRHDSITSIKSSRGSLFIPDTISEARRQSLAPEIPAGPAFGEEPPFTLHKAMLSRLTTEYQDWYNEYLIDHKFMVNTHLYEPTLLRKGGRTVPGPSPCLDLPTADFDVPARDDNPAVPVRVWWPSNSEMPKGGWPVFVWAHGGGWILGSKNTENNFTTRIAEWSKCCVVSVGYRLAPENPYPDCLEDFWDVLLWLHNNPELLKINIDRVAIGGSSAGGNIASVVAHQYPNSELPPLKFQMLLVPVTDNTAGPTTHLSWKENEFTPQLPAAKMLVYRDYYLPHESLWTQPEASPIFFSDDSFKKLAPALVVSASADVLRTENELYAAKIKANGVSVRHDIYQGVPHHAMGLCQVLTQGRELILECSKVLRHQFYGHDDLVTEWK</sequence>
<protein>
    <submittedName>
        <fullName evidence="3">AB hydrolase superfamily protein C1039.03</fullName>
    </submittedName>
</protein>
<comment type="caution">
    <text evidence="3">The sequence shown here is derived from an EMBL/GenBank/DDBJ whole genome shotgun (WGS) entry which is preliminary data.</text>
</comment>
<dbReference type="OrthoDB" id="408631at2759"/>
<keyword evidence="1 3" id="KW-0378">Hydrolase</keyword>
<evidence type="ECO:0000313" key="4">
    <source>
        <dbReference type="Proteomes" id="UP000013776"/>
    </source>
</evidence>
<dbReference type="GO" id="GO:0016787">
    <property type="term" value="F:hydrolase activity"/>
    <property type="evidence" value="ECO:0007669"/>
    <property type="project" value="UniProtKB-KW"/>
</dbReference>
<dbReference type="PANTHER" id="PTHR48081">
    <property type="entry name" value="AB HYDROLASE SUPERFAMILY PROTEIN C4A8.06C"/>
    <property type="match status" value="1"/>
</dbReference>
<dbReference type="EMBL" id="CAHR02000139">
    <property type="protein sequence ID" value="CCX35446.1"/>
    <property type="molecule type" value="Genomic_DNA"/>
</dbReference>
<evidence type="ECO:0000259" key="2">
    <source>
        <dbReference type="Pfam" id="PF07859"/>
    </source>
</evidence>
<proteinExistence type="predicted"/>
<dbReference type="PANTHER" id="PTHR48081:SF8">
    <property type="entry name" value="ALPHA_BETA HYDROLASE FOLD-3 DOMAIN-CONTAINING PROTEIN-RELATED"/>
    <property type="match status" value="1"/>
</dbReference>
<evidence type="ECO:0000256" key="1">
    <source>
        <dbReference type="ARBA" id="ARBA00022801"/>
    </source>
</evidence>
<dbReference type="AlphaFoldDB" id="R4ZYP8"/>
<accession>R4ZYP8</accession>
<dbReference type="Pfam" id="PF07859">
    <property type="entry name" value="Abhydrolase_3"/>
    <property type="match status" value="1"/>
</dbReference>
<name>R4ZYP8_TAPDE</name>
<dbReference type="Proteomes" id="UP000013776">
    <property type="component" value="Unassembled WGS sequence"/>
</dbReference>
<dbReference type="eggNOG" id="KOG1515">
    <property type="taxonomic scope" value="Eukaryota"/>
</dbReference>
<evidence type="ECO:0000313" key="3">
    <source>
        <dbReference type="EMBL" id="CCX35446.1"/>
    </source>
</evidence>
<reference evidence="3 4" key="1">
    <citation type="journal article" date="2013" name="MBio">
        <title>Genome sequencing of the plant pathogen Taphrina deformans, the causal agent of peach leaf curl.</title>
        <authorList>
            <person name="Cisse O.H."/>
            <person name="Almeida J.M.G.C.F."/>
            <person name="Fonseca A."/>
            <person name="Kumar A.A."/>
            <person name="Salojaervi J."/>
            <person name="Overmyer K."/>
            <person name="Hauser P.M."/>
            <person name="Pagni M."/>
        </authorList>
    </citation>
    <scope>NUCLEOTIDE SEQUENCE [LARGE SCALE GENOMIC DNA]</scope>
    <source>
        <strain evidence="4">PYCC 5710 / ATCC 11124 / CBS 356.35 / IMI 108563 / JCM 9778 / NBRC 8474</strain>
    </source>
</reference>
<dbReference type="SUPFAM" id="SSF53474">
    <property type="entry name" value="alpha/beta-Hydrolases"/>
    <property type="match status" value="1"/>
</dbReference>
<dbReference type="InterPro" id="IPR050300">
    <property type="entry name" value="GDXG_lipolytic_enzyme"/>
</dbReference>
<keyword evidence="4" id="KW-1185">Reference proteome</keyword>
<feature type="domain" description="Alpha/beta hydrolase fold-3" evidence="2">
    <location>
        <begin position="190"/>
        <end position="399"/>
    </location>
</feature>
<dbReference type="STRING" id="1097556.R4ZYP8"/>
<gene>
    <name evidence="3" type="ORF">TAPDE_003542</name>
</gene>
<dbReference type="InterPro" id="IPR029058">
    <property type="entry name" value="AB_hydrolase_fold"/>
</dbReference>
<dbReference type="Gene3D" id="3.40.50.1820">
    <property type="entry name" value="alpha/beta hydrolase"/>
    <property type="match status" value="1"/>
</dbReference>
<dbReference type="InterPro" id="IPR013094">
    <property type="entry name" value="AB_hydrolase_3"/>
</dbReference>